<dbReference type="Gene3D" id="1.10.287.1490">
    <property type="match status" value="1"/>
</dbReference>
<keyword evidence="2" id="KW-0812">Transmembrane</keyword>
<dbReference type="RefSeq" id="WP_102560902.1">
    <property type="nucleotide sequence ID" value="NZ_CAWNUI010000038.1"/>
</dbReference>
<feature type="coiled-coil region" evidence="1">
    <location>
        <begin position="126"/>
        <end position="265"/>
    </location>
</feature>
<dbReference type="Proteomes" id="UP001177935">
    <property type="component" value="Unassembled WGS sequence"/>
</dbReference>
<reference evidence="3" key="1">
    <citation type="submission" date="2023-07" db="EMBL/GenBank/DDBJ databases">
        <title>Genome content predicts the carbon catabolic preferences of heterotrophic bacteria.</title>
        <authorList>
            <person name="Gralka M."/>
        </authorList>
    </citation>
    <scope>NUCLEOTIDE SEQUENCE</scope>
    <source>
        <strain evidence="3">6E02</strain>
    </source>
</reference>
<organism evidence="3 4">
    <name type="scientific">Vibrio splendidus</name>
    <dbReference type="NCBI Taxonomy" id="29497"/>
    <lineage>
        <taxon>Bacteria</taxon>
        <taxon>Pseudomonadati</taxon>
        <taxon>Pseudomonadota</taxon>
        <taxon>Gammaproteobacteria</taxon>
        <taxon>Vibrionales</taxon>
        <taxon>Vibrionaceae</taxon>
        <taxon>Vibrio</taxon>
    </lineage>
</organism>
<feature type="transmembrane region" description="Helical" evidence="2">
    <location>
        <begin position="20"/>
        <end position="42"/>
    </location>
</feature>
<name>A0AB35N3S5_VIBSP</name>
<gene>
    <name evidence="3" type="ORF">Q8W42_19460</name>
</gene>
<accession>A0AB35N3S5</accession>
<keyword evidence="2" id="KW-1133">Transmembrane helix</keyword>
<evidence type="ECO:0000256" key="1">
    <source>
        <dbReference type="SAM" id="Coils"/>
    </source>
</evidence>
<sequence>MKGLITSLSQSFVNRARNPIIGAFVLAWIGFNHKIVIEFIFSKSAEKVAFVNSLRFDWISDFWYPAGIAALYVFGLPLVQLVVDKLKRKFIDKYRLDELHTKKQSEAERDKTTNRSIVESSIDYFHKRHERNLDDWDVQREKLKEEIDGKQQDLDSVRANVANLTKEVSDKQDEITAVRKQFDEMNQKYSQLKSKFDELSTTARNKDVELSNALNKIQDLEMKVTSKDAQSRNDESEIEQLRDSLNASKNTLKNERDELQDLRNQDMLIEHVLKAISNPNYEFDVELWHNAMRSLPADKSGYLTQILKNYQPEILDALNQNQKYIVKRRKKSDDDENYALAG</sequence>
<feature type="transmembrane region" description="Helical" evidence="2">
    <location>
        <begin position="62"/>
        <end position="83"/>
    </location>
</feature>
<evidence type="ECO:0000313" key="4">
    <source>
        <dbReference type="Proteomes" id="UP001177935"/>
    </source>
</evidence>
<comment type="caution">
    <text evidence="3">The sequence shown here is derived from an EMBL/GenBank/DDBJ whole genome shotgun (WGS) entry which is preliminary data.</text>
</comment>
<evidence type="ECO:0000313" key="3">
    <source>
        <dbReference type="EMBL" id="MDP2502895.1"/>
    </source>
</evidence>
<protein>
    <recommendedName>
        <fullName evidence="5">Chromosome partition protein Smc</fullName>
    </recommendedName>
</protein>
<keyword evidence="1" id="KW-0175">Coiled coil</keyword>
<dbReference type="EMBL" id="JAUYVL010000015">
    <property type="protein sequence ID" value="MDP2502895.1"/>
    <property type="molecule type" value="Genomic_DNA"/>
</dbReference>
<keyword evidence="2" id="KW-0472">Membrane</keyword>
<evidence type="ECO:0008006" key="5">
    <source>
        <dbReference type="Google" id="ProtNLM"/>
    </source>
</evidence>
<evidence type="ECO:0000256" key="2">
    <source>
        <dbReference type="SAM" id="Phobius"/>
    </source>
</evidence>
<proteinExistence type="predicted"/>
<dbReference type="AlphaFoldDB" id="A0AB35N3S5"/>